<evidence type="ECO:0000256" key="1">
    <source>
        <dbReference type="SAM" id="Coils"/>
    </source>
</evidence>
<evidence type="ECO:0000259" key="3">
    <source>
        <dbReference type="Pfam" id="PF12252"/>
    </source>
</evidence>
<feature type="domain" description="SidE DUB" evidence="5">
    <location>
        <begin position="1"/>
        <end position="173"/>
    </location>
</feature>
<evidence type="ECO:0000259" key="5">
    <source>
        <dbReference type="Pfam" id="PF19049"/>
    </source>
</evidence>
<evidence type="ECO:0000259" key="4">
    <source>
        <dbReference type="Pfam" id="PF19048"/>
    </source>
</evidence>
<evidence type="ECO:0000313" key="7">
    <source>
        <dbReference type="Proteomes" id="UP000254476"/>
    </source>
</evidence>
<dbReference type="GO" id="GO:0106274">
    <property type="term" value="F:NAD+-protein-arginine ADP-ribosyltransferase activity"/>
    <property type="evidence" value="ECO:0007669"/>
    <property type="project" value="InterPro"/>
</dbReference>
<dbReference type="InterPro" id="IPR043935">
    <property type="entry name" value="SidE_mART"/>
</dbReference>
<dbReference type="Proteomes" id="UP000254476">
    <property type="component" value="Unassembled WGS sequence"/>
</dbReference>
<dbReference type="Pfam" id="PF19049">
    <property type="entry name" value="SidE_DUB"/>
    <property type="match status" value="1"/>
</dbReference>
<name>A0A378JEB7_9GAMM</name>
<dbReference type="GO" id="GO:0016579">
    <property type="term" value="P:protein deubiquitination"/>
    <property type="evidence" value="ECO:0007669"/>
    <property type="project" value="InterPro"/>
</dbReference>
<feature type="region of interest" description="Disordered" evidence="2">
    <location>
        <begin position="248"/>
        <end position="277"/>
    </location>
</feature>
<reference evidence="6 7" key="1">
    <citation type="submission" date="2018-06" db="EMBL/GenBank/DDBJ databases">
        <authorList>
            <consortium name="Pathogen Informatics"/>
            <person name="Doyle S."/>
        </authorList>
    </citation>
    <scope>NUCLEOTIDE SEQUENCE [LARGE SCALE GENOMIC DNA]</scope>
    <source>
        <strain evidence="6 7">NCTC12388</strain>
    </source>
</reference>
<sequence length="1496" mass="169180">MPGYVQGVELTQDGMHAIFERMGQDITSGIIYNGNPDIRFDKLDQQGFMPILTGVSPTQESGHWIMLIKGKDNQYYLFDPLGEDSGKGYQTILTRKRKLPEGATLSVIPNGTGLNMGLCGYWVASAGVRARTALIGDNPPTLENLGLTITQDMKNELAGNGYGEITRWLRAVTPEFPVGGGGHTEATALRRATEKELPKESSAPILTGKTTTPKKIAVSKPALSSTLLENDDDVRSAIEYVHQEYLRHPYPGPLKDPKNPKGERLRPNEGPDRGTHGLAHTVRTMACAEVMVEEARKAKFRGEKLGTAQDGRTLADVTPEELKKILIAQAFFVVGRDDERSGFNEDRTRNFYAEYHKKSEVAFRKYVEDNKLIGKIFTDQKEVDQYAAIILDESHSWDQTPAHILINQGHMVDLMRVKAPQEPVLERAYYTLKKSVGPQGAEVVLKTHREFFLATGAVVPQFNPEAIEDPSRGGPYENPYSGEKYVVEEDNTPNYKNIRRINSNYQLKDKERFVTIKEYYAIPEIQQAFPGYKTYLEPSSYYLPTAFARTCEQQPTTCLDAIQQARSKVIMSTIKDTLQSDPTKAKRVSHIDEIAAARIIQQIMANPEIIQNDHILLNGQRLEESFFRDLLTKCDMSVVGSLLHDTDINNIDKLMQHEKDTEFHPTDSNEPVKKLGDTWDKTIRQKNSREKDQIKHDLISLMQNNGWYYTRVNAIAQNKDKDSTFKEVLIASLLTPLANKALIDTKSSAHSSPILFHGLNMPQDLQNKLIKQANTIIANTENHLFTALSTHAFMPIKLDDLKENSSKIETSEIIFDSNTLFEISDPEKLLPSPFGSHTSDSKDGFSLDLPENVALVPTKVALDGKTSSGADRYIFNFVAVRNPDFVPKHEIGFAAAPIFKMSGAKVAQAINAVHVENKEIHETLNKKLETLRAQMEKQYHLPIRGGFLDKILHYFSGKDDQKISLERKKFLNDKVMPSLQQCHIGLRLNNIEMMQRALASFPSNEEWSGFKSDAAKAAKREMDNLRPIIEKKIALQSQLIPLKKCQDALEKQHVTDALQALKSIPSSINSDLEEKIQRTKQEVIENLKSLQRIIITPIITNHEQARAHYEMRLPNMAQRISILNTTKLDDIGSIKKELSYFHALQKEMKLLRNEKARLQSEAETVDFTDVEKLEEQLRTIHNKLYDAYVAKVTEEITLLEQEKPKNLTAVKKMISSFNERLAEVEQLRQEKMRIHGAATDPLDLSNIDGLNDRLQPVNQYLVKALISTIKVSLNQMGVKTFDEQTKEAQQNLQILDKLATTLDDSETAKKQKTNILKLKELFVEKQKAYPAMVHVQFKSEALIIQLRELCEAHQNRVTESRKEKTATITKNRWMFQGLTDLVGLTTDERSTLAKEEELLEQFKKELNNDKYDLHELINNLAQKSPEELEDAIGVSAECADKLHALLKHLSQSTTLSTNIEACSKLIDTILVELSEISIQPELTQVDKGPQQNIFRF</sequence>
<feature type="domain" description="SidE mono-ADP-ribosyltransferase" evidence="4">
    <location>
        <begin position="584"/>
        <end position="912"/>
    </location>
</feature>
<proteinExistence type="predicted"/>
<feature type="compositionally biased region" description="Basic and acidic residues" evidence="2">
    <location>
        <begin position="255"/>
        <end position="275"/>
    </location>
</feature>
<gene>
    <name evidence="6" type="ORF">NCTC12388_02983</name>
</gene>
<dbReference type="Pfam" id="PF19048">
    <property type="entry name" value="SidE_mART"/>
    <property type="match status" value="1"/>
</dbReference>
<dbReference type="RefSeq" id="WP_115385462.1">
    <property type="nucleotide sequence ID" value="NZ_CAAAHW010000028.1"/>
</dbReference>
<feature type="coiled-coil region" evidence="1">
    <location>
        <begin position="1392"/>
        <end position="1423"/>
    </location>
</feature>
<organism evidence="6 7">
    <name type="scientific">Legionella gratiana</name>
    <dbReference type="NCBI Taxonomy" id="45066"/>
    <lineage>
        <taxon>Bacteria</taxon>
        <taxon>Pseudomonadati</taxon>
        <taxon>Pseudomonadota</taxon>
        <taxon>Gammaproteobacteria</taxon>
        <taxon>Legionellales</taxon>
        <taxon>Legionellaceae</taxon>
        <taxon>Legionella</taxon>
    </lineage>
</organism>
<dbReference type="InterPro" id="IPR043934">
    <property type="entry name" value="SidE_DUB"/>
</dbReference>
<feature type="domain" description="SidE PDE" evidence="3">
    <location>
        <begin position="244"/>
        <end position="459"/>
    </location>
</feature>
<evidence type="ECO:0000313" key="6">
    <source>
        <dbReference type="EMBL" id="STX46224.1"/>
    </source>
</evidence>
<dbReference type="OrthoDB" id="5647340at2"/>
<dbReference type="EMBL" id="UGOB01000001">
    <property type="protein sequence ID" value="STX46224.1"/>
    <property type="molecule type" value="Genomic_DNA"/>
</dbReference>
<dbReference type="Pfam" id="PF12252">
    <property type="entry name" value="SidE_PDE"/>
    <property type="match status" value="1"/>
</dbReference>
<dbReference type="InterPro" id="IPR021014">
    <property type="entry name" value="SidE_PDE"/>
</dbReference>
<accession>A0A378JEB7</accession>
<keyword evidence="1" id="KW-0175">Coiled coil</keyword>
<protein>
    <submittedName>
        <fullName evidence="6">Homologous to SidE substrate of Dot/Icm secretion system</fullName>
    </submittedName>
</protein>
<evidence type="ECO:0000256" key="2">
    <source>
        <dbReference type="SAM" id="MobiDB-lite"/>
    </source>
</evidence>